<sequence length="713" mass="78599">MLSQLAWKIGRAFTAGRKGAPAEFVEVEAEVNGLAKALKLLAETLFTDNASSDSGNEGGGGGRDSDASNGNGSGSILARASAETRNGVEVILTSCQTTLKDLESLLEQYQVIRKHRTSGGFSIERSWSDLVLSSYKKMLWTTEGGNIQALRNMLHMHTSTISLTMKALQSKSLARLEETVHPMAEKVDEIHSAVTGDLSDKIQDVHAIVMAIAGASPRLNPRDSRAYDLPLWDSPLLEPMPESLRIGYHSRNVTPQRSPEITPLDAVERFSYPRRRYSRRESDISTTPSLSEASDRRSSGAFSTAARTPALPSSPGSTRRPSTNRTWRKDEGADLPTVRDEIEVEDQQPVSPRSPPRQQQQRTDSRLSFSSPMLPSPAIPPDPDSEVGLRKLSLGSVATMDTEKIPLERLVAAKSQLDTFEKEAFKDSAILCELHGKQVEYLQPPKDENFPLDVEMGDAMGACRILVVRKRDLRPGGSIRLVTSIWSLSDDGLVRMQQKLADGVEVIPHASYFVPEKISLPLVTELKFHDKVYGSKPIKVEKTSWCNYVFEDVKSATLFQNELMGRTLVGVFKTEKTLRVHEGLSGVLAYQEQMCGMENLRLWADPDNGGVLAMIHFSAHFRAGYLAFYLNSSACPVRVKDEGGKEVKIKGLKIPLDRDKAGIGGRRGSESGKAEGKKYIAGAKVEFASDVEKFLFLEKVKEVQQTMILLPEV</sequence>
<name>K2RM98_MACPH</name>
<dbReference type="Proteomes" id="UP000007129">
    <property type="component" value="Unassembled WGS sequence"/>
</dbReference>
<dbReference type="STRING" id="1126212.K2RM98"/>
<feature type="compositionally biased region" description="Low complexity" evidence="1">
    <location>
        <begin position="347"/>
        <end position="362"/>
    </location>
</feature>
<protein>
    <submittedName>
        <fullName evidence="2">Uncharacterized protein</fullName>
    </submittedName>
</protein>
<organism evidence="2 3">
    <name type="scientific">Macrophomina phaseolina (strain MS6)</name>
    <name type="common">Charcoal rot fungus</name>
    <dbReference type="NCBI Taxonomy" id="1126212"/>
    <lineage>
        <taxon>Eukaryota</taxon>
        <taxon>Fungi</taxon>
        <taxon>Dikarya</taxon>
        <taxon>Ascomycota</taxon>
        <taxon>Pezizomycotina</taxon>
        <taxon>Dothideomycetes</taxon>
        <taxon>Dothideomycetes incertae sedis</taxon>
        <taxon>Botryosphaeriales</taxon>
        <taxon>Botryosphaeriaceae</taxon>
        <taxon>Macrophomina</taxon>
    </lineage>
</organism>
<gene>
    <name evidence="2" type="ORF">MPH_06833</name>
</gene>
<proteinExistence type="predicted"/>
<feature type="region of interest" description="Disordered" evidence="1">
    <location>
        <begin position="51"/>
        <end position="75"/>
    </location>
</feature>
<reference evidence="2 3" key="1">
    <citation type="journal article" date="2012" name="BMC Genomics">
        <title>Tools to kill: Genome of one of the most destructive plant pathogenic fungi Macrophomina phaseolina.</title>
        <authorList>
            <person name="Islam M.S."/>
            <person name="Haque M.S."/>
            <person name="Islam M.M."/>
            <person name="Emdad E.M."/>
            <person name="Halim A."/>
            <person name="Hossen Q.M.M."/>
            <person name="Hossain M.Z."/>
            <person name="Ahmed B."/>
            <person name="Rahim S."/>
            <person name="Rahman M.S."/>
            <person name="Alam M.M."/>
            <person name="Hou S."/>
            <person name="Wan X."/>
            <person name="Saito J.A."/>
            <person name="Alam M."/>
        </authorList>
    </citation>
    <scope>NUCLEOTIDE SEQUENCE [LARGE SCALE GENOMIC DNA]</scope>
    <source>
        <strain evidence="2 3">MS6</strain>
    </source>
</reference>
<evidence type="ECO:0000313" key="2">
    <source>
        <dbReference type="EMBL" id="EKG15868.1"/>
    </source>
</evidence>
<dbReference type="InParanoid" id="K2RM98"/>
<feature type="region of interest" description="Disordered" evidence="1">
    <location>
        <begin position="277"/>
        <end position="387"/>
    </location>
</feature>
<feature type="compositionally biased region" description="Basic and acidic residues" evidence="1">
    <location>
        <begin position="327"/>
        <end position="341"/>
    </location>
</feature>
<accession>K2RM98</accession>
<evidence type="ECO:0000256" key="1">
    <source>
        <dbReference type="SAM" id="MobiDB-lite"/>
    </source>
</evidence>
<dbReference type="AlphaFoldDB" id="K2RM98"/>
<feature type="compositionally biased region" description="Low complexity" evidence="1">
    <location>
        <begin position="313"/>
        <end position="325"/>
    </location>
</feature>
<evidence type="ECO:0000313" key="3">
    <source>
        <dbReference type="Proteomes" id="UP000007129"/>
    </source>
</evidence>
<dbReference type="HOGENOM" id="CLU_023458_0_0_1"/>
<dbReference type="OrthoDB" id="5404564at2759"/>
<dbReference type="eggNOG" id="ENOG502SI2I">
    <property type="taxonomic scope" value="Eukaryota"/>
</dbReference>
<comment type="caution">
    <text evidence="2">The sequence shown here is derived from an EMBL/GenBank/DDBJ whole genome shotgun (WGS) entry which is preliminary data.</text>
</comment>
<dbReference type="EMBL" id="AHHD01000288">
    <property type="protein sequence ID" value="EKG15868.1"/>
    <property type="molecule type" value="Genomic_DNA"/>
</dbReference>
<dbReference type="VEuPathDB" id="FungiDB:MPH_06833"/>